<proteinExistence type="predicted"/>
<evidence type="ECO:0000256" key="1">
    <source>
        <dbReference type="SAM" id="MobiDB-lite"/>
    </source>
</evidence>
<evidence type="ECO:0000256" key="2">
    <source>
        <dbReference type="SAM" id="Phobius"/>
    </source>
</evidence>
<feature type="region of interest" description="Disordered" evidence="1">
    <location>
        <begin position="1"/>
        <end position="27"/>
    </location>
</feature>
<dbReference type="Proteomes" id="UP001497392">
    <property type="component" value="Unassembled WGS sequence"/>
</dbReference>
<reference evidence="3 4" key="1">
    <citation type="submission" date="2024-06" db="EMBL/GenBank/DDBJ databases">
        <authorList>
            <person name="Kraege A."/>
            <person name="Thomma B."/>
        </authorList>
    </citation>
    <scope>NUCLEOTIDE SEQUENCE [LARGE SCALE GENOMIC DNA]</scope>
</reference>
<evidence type="ECO:0000313" key="3">
    <source>
        <dbReference type="EMBL" id="CAL5228390.1"/>
    </source>
</evidence>
<protein>
    <submittedName>
        <fullName evidence="3">G11515 protein</fullName>
    </submittedName>
</protein>
<keyword evidence="2" id="KW-0472">Membrane</keyword>
<sequence length="140" mass="14757">MSPTMTLTFSSQTGPPSPSPVPALNSTSNSTVLSANAAQSVMIVALPAAIVIAILAIVLVLSFARLPARLQPPHLTQQLEAAAAHPGKAEAPLQPLFREMPVVLLQPDQQILIGKRLSAPSSPESLHFADQEIYIVVLQP</sequence>
<keyword evidence="2" id="KW-0812">Transmembrane</keyword>
<gene>
    <name evidence="3" type="primary">g11515</name>
    <name evidence="3" type="ORF">VP750_LOCUS10296</name>
</gene>
<keyword evidence="4" id="KW-1185">Reference proteome</keyword>
<comment type="caution">
    <text evidence="3">The sequence shown here is derived from an EMBL/GenBank/DDBJ whole genome shotgun (WGS) entry which is preliminary data.</text>
</comment>
<keyword evidence="2" id="KW-1133">Transmembrane helix</keyword>
<accession>A0ABP1GAU4</accession>
<feature type="compositionally biased region" description="Polar residues" evidence="1">
    <location>
        <begin position="1"/>
        <end position="14"/>
    </location>
</feature>
<organism evidence="3 4">
    <name type="scientific">Coccomyxa viridis</name>
    <dbReference type="NCBI Taxonomy" id="1274662"/>
    <lineage>
        <taxon>Eukaryota</taxon>
        <taxon>Viridiplantae</taxon>
        <taxon>Chlorophyta</taxon>
        <taxon>core chlorophytes</taxon>
        <taxon>Trebouxiophyceae</taxon>
        <taxon>Trebouxiophyceae incertae sedis</taxon>
        <taxon>Coccomyxaceae</taxon>
        <taxon>Coccomyxa</taxon>
    </lineage>
</organism>
<evidence type="ECO:0000313" key="4">
    <source>
        <dbReference type="Proteomes" id="UP001497392"/>
    </source>
</evidence>
<feature type="transmembrane region" description="Helical" evidence="2">
    <location>
        <begin position="41"/>
        <end position="64"/>
    </location>
</feature>
<dbReference type="EMBL" id="CAXHTA020000018">
    <property type="protein sequence ID" value="CAL5228390.1"/>
    <property type="molecule type" value="Genomic_DNA"/>
</dbReference>
<name>A0ABP1GAU4_9CHLO</name>